<dbReference type="GO" id="GO:0006730">
    <property type="term" value="P:one-carbon metabolic process"/>
    <property type="evidence" value="ECO:0007669"/>
    <property type="project" value="UniProtKB-KW"/>
</dbReference>
<dbReference type="PANTHER" id="PTHR48069:SF3">
    <property type="entry name" value="DIHYDROFOLATE REDUCTASE"/>
    <property type="match status" value="1"/>
</dbReference>
<dbReference type="PROSITE" id="PS51330">
    <property type="entry name" value="DHFR_2"/>
    <property type="match status" value="1"/>
</dbReference>
<dbReference type="Gene3D" id="3.40.430.10">
    <property type="entry name" value="Dihydrofolate Reductase, subunit A"/>
    <property type="match status" value="1"/>
</dbReference>
<dbReference type="InterPro" id="IPR012259">
    <property type="entry name" value="DHFR"/>
</dbReference>
<dbReference type="InterPro" id="IPR001796">
    <property type="entry name" value="DHFR_dom"/>
</dbReference>
<dbReference type="CDD" id="cd00209">
    <property type="entry name" value="DHFR"/>
    <property type="match status" value="1"/>
</dbReference>
<dbReference type="PROSITE" id="PS00075">
    <property type="entry name" value="DHFR_1"/>
    <property type="match status" value="1"/>
</dbReference>
<dbReference type="UniPathway" id="UPA00077">
    <property type="reaction ID" value="UER00158"/>
</dbReference>
<dbReference type="GO" id="GO:0070401">
    <property type="term" value="F:NADP+ binding"/>
    <property type="evidence" value="ECO:0007669"/>
    <property type="project" value="UniProtKB-ARBA"/>
</dbReference>
<evidence type="ECO:0000313" key="11">
    <source>
        <dbReference type="EMBL" id="SAL34078.1"/>
    </source>
</evidence>
<dbReference type="EC" id="1.5.1.3" evidence="3 8"/>
<protein>
    <recommendedName>
        <fullName evidence="3 8">Dihydrofolate reductase</fullName>
        <ecNumber evidence="3 8">1.5.1.3</ecNumber>
    </recommendedName>
</protein>
<keyword evidence="6 8" id="KW-0560">Oxidoreductase</keyword>
<dbReference type="GO" id="GO:0046654">
    <property type="term" value="P:tetrahydrofolate biosynthetic process"/>
    <property type="evidence" value="ECO:0007669"/>
    <property type="project" value="UniProtKB-UniPathway"/>
</dbReference>
<comment type="similarity">
    <text evidence="2 8 9">Belongs to the dihydrofolate reductase family.</text>
</comment>
<gene>
    <name evidence="11" type="ORF">AWB72_03217</name>
</gene>
<dbReference type="GO" id="GO:0046655">
    <property type="term" value="P:folic acid metabolic process"/>
    <property type="evidence" value="ECO:0007669"/>
    <property type="project" value="TreeGrafter"/>
</dbReference>
<dbReference type="AlphaFoldDB" id="A0A658QYS9"/>
<dbReference type="Pfam" id="PF00186">
    <property type="entry name" value="DHFR_1"/>
    <property type="match status" value="1"/>
</dbReference>
<dbReference type="GO" id="GO:0005829">
    <property type="term" value="C:cytosol"/>
    <property type="evidence" value="ECO:0007669"/>
    <property type="project" value="TreeGrafter"/>
</dbReference>
<comment type="function">
    <text evidence="7 8">Key enzyme in folate metabolism. Catalyzes an essential reaction for de novo glycine and purine synthesis, and for DNA precursor synthesis.</text>
</comment>
<proteinExistence type="inferred from homology"/>
<dbReference type="InterPro" id="IPR017925">
    <property type="entry name" value="DHFR_CS"/>
</dbReference>
<dbReference type="EMBL" id="FCNV02000006">
    <property type="protein sequence ID" value="SAL34078.1"/>
    <property type="molecule type" value="Genomic_DNA"/>
</dbReference>
<evidence type="ECO:0000256" key="7">
    <source>
        <dbReference type="ARBA" id="ARBA00025067"/>
    </source>
</evidence>
<dbReference type="PRINTS" id="PR00070">
    <property type="entry name" value="DHFR"/>
</dbReference>
<dbReference type="GO" id="GO:0004146">
    <property type="term" value="F:dihydrofolate reductase activity"/>
    <property type="evidence" value="ECO:0007669"/>
    <property type="project" value="UniProtKB-EC"/>
</dbReference>
<sequence>MTTLTLIVARARNGVIGRDNQLPWRLPEDLAFFKRTTMGAPIIMGRKTHESIGRPLPGRRNIVVTRDAARRYEGCDTVTSIEEALSLASADGAAEAFLIGGAQLYGDGIGRAKKMIVTEIDADFEGNARFEAPDALQWREVSRERHRSTPPNEFDYAFVTYERRE</sequence>
<evidence type="ECO:0000259" key="10">
    <source>
        <dbReference type="PROSITE" id="PS51330"/>
    </source>
</evidence>
<evidence type="ECO:0000256" key="2">
    <source>
        <dbReference type="ARBA" id="ARBA00009539"/>
    </source>
</evidence>
<evidence type="ECO:0000256" key="3">
    <source>
        <dbReference type="ARBA" id="ARBA00012856"/>
    </source>
</evidence>
<comment type="caution">
    <text evidence="11">The sequence shown here is derived from an EMBL/GenBank/DDBJ whole genome shotgun (WGS) entry which is preliminary data.</text>
</comment>
<dbReference type="GO" id="GO:0046452">
    <property type="term" value="P:dihydrofolate metabolic process"/>
    <property type="evidence" value="ECO:0007669"/>
    <property type="project" value="TreeGrafter"/>
</dbReference>
<evidence type="ECO:0000313" key="12">
    <source>
        <dbReference type="Proteomes" id="UP000198263"/>
    </source>
</evidence>
<keyword evidence="5 8" id="KW-0521">NADP</keyword>
<organism evidence="11 12">
    <name type="scientific">Caballeronia concitans</name>
    <dbReference type="NCBI Taxonomy" id="1777133"/>
    <lineage>
        <taxon>Bacteria</taxon>
        <taxon>Pseudomonadati</taxon>
        <taxon>Pseudomonadota</taxon>
        <taxon>Betaproteobacteria</taxon>
        <taxon>Burkholderiales</taxon>
        <taxon>Burkholderiaceae</taxon>
        <taxon>Caballeronia</taxon>
    </lineage>
</organism>
<evidence type="ECO:0000256" key="9">
    <source>
        <dbReference type="RuleBase" id="RU004474"/>
    </source>
</evidence>
<keyword evidence="4 8" id="KW-0554">One-carbon metabolism</keyword>
<dbReference type="RefSeq" id="WP_040051361.1">
    <property type="nucleotide sequence ID" value="NZ_FCNV02000006.1"/>
</dbReference>
<evidence type="ECO:0000256" key="4">
    <source>
        <dbReference type="ARBA" id="ARBA00022563"/>
    </source>
</evidence>
<comment type="pathway">
    <text evidence="1 8">Cofactor biosynthesis; tetrahydrofolate biosynthesis; 5,6,7,8-tetrahydrofolate from 7,8-dihydrofolate: step 1/1.</text>
</comment>
<reference evidence="11 12" key="1">
    <citation type="submission" date="2016-01" db="EMBL/GenBank/DDBJ databases">
        <authorList>
            <person name="Peeters C."/>
        </authorList>
    </citation>
    <scope>NUCLEOTIDE SEQUENCE [LARGE SCALE GENOMIC DNA]</scope>
    <source>
        <strain evidence="11">LMG 29315</strain>
    </source>
</reference>
<dbReference type="SUPFAM" id="SSF53597">
    <property type="entry name" value="Dihydrofolate reductase-like"/>
    <property type="match status" value="1"/>
</dbReference>
<accession>A0A658QYS9</accession>
<evidence type="ECO:0000256" key="8">
    <source>
        <dbReference type="PIRNR" id="PIRNR000194"/>
    </source>
</evidence>
<dbReference type="FunFam" id="3.40.430.10:FF:000001">
    <property type="entry name" value="Dihydrofolate reductase"/>
    <property type="match status" value="1"/>
</dbReference>
<dbReference type="Proteomes" id="UP000198263">
    <property type="component" value="Unassembled WGS sequence"/>
</dbReference>
<comment type="catalytic activity">
    <reaction evidence="8">
        <text>(6S)-5,6,7,8-tetrahydrofolate + NADP(+) = 7,8-dihydrofolate + NADPH + H(+)</text>
        <dbReference type="Rhea" id="RHEA:15009"/>
        <dbReference type="ChEBI" id="CHEBI:15378"/>
        <dbReference type="ChEBI" id="CHEBI:57451"/>
        <dbReference type="ChEBI" id="CHEBI:57453"/>
        <dbReference type="ChEBI" id="CHEBI:57783"/>
        <dbReference type="ChEBI" id="CHEBI:58349"/>
        <dbReference type="EC" id="1.5.1.3"/>
    </reaction>
</comment>
<evidence type="ECO:0000256" key="5">
    <source>
        <dbReference type="ARBA" id="ARBA00022857"/>
    </source>
</evidence>
<evidence type="ECO:0000256" key="1">
    <source>
        <dbReference type="ARBA" id="ARBA00004903"/>
    </source>
</evidence>
<dbReference type="OrthoDB" id="9804315at2"/>
<dbReference type="PANTHER" id="PTHR48069">
    <property type="entry name" value="DIHYDROFOLATE REDUCTASE"/>
    <property type="match status" value="1"/>
</dbReference>
<name>A0A658QYS9_9BURK</name>
<keyword evidence="12" id="KW-1185">Reference proteome</keyword>
<evidence type="ECO:0000256" key="6">
    <source>
        <dbReference type="ARBA" id="ARBA00023002"/>
    </source>
</evidence>
<dbReference type="InterPro" id="IPR024072">
    <property type="entry name" value="DHFR-like_dom_sf"/>
</dbReference>
<feature type="domain" description="DHFR" evidence="10">
    <location>
        <begin position="3"/>
        <end position="163"/>
    </location>
</feature>
<dbReference type="PIRSF" id="PIRSF000194">
    <property type="entry name" value="DHFR"/>
    <property type="match status" value="1"/>
</dbReference>